<dbReference type="InterPro" id="IPR011049">
    <property type="entry name" value="Serralysin-like_metalloprot_C"/>
</dbReference>
<organism evidence="4">
    <name type="scientific">marine sediment metagenome</name>
    <dbReference type="NCBI Taxonomy" id="412755"/>
    <lineage>
        <taxon>unclassified sequences</taxon>
        <taxon>metagenomes</taxon>
        <taxon>ecological metagenomes</taxon>
    </lineage>
</organism>
<dbReference type="PROSITE" id="PS00330">
    <property type="entry name" value="HEMOLYSIN_CALCIUM"/>
    <property type="match status" value="5"/>
</dbReference>
<dbReference type="PRINTS" id="PR00313">
    <property type="entry name" value="CABNDNGRPT"/>
</dbReference>
<dbReference type="GO" id="GO:0005509">
    <property type="term" value="F:calcium ion binding"/>
    <property type="evidence" value="ECO:0007669"/>
    <property type="project" value="InterPro"/>
</dbReference>
<dbReference type="Gene3D" id="2.150.10.10">
    <property type="entry name" value="Serralysin-like metalloprotease, C-terminal"/>
    <property type="match status" value="5"/>
</dbReference>
<dbReference type="PANTHER" id="PTHR38340">
    <property type="entry name" value="S-LAYER PROTEIN"/>
    <property type="match status" value="1"/>
</dbReference>
<gene>
    <name evidence="4" type="ORF">LCGC14_0782190</name>
</gene>
<dbReference type="SUPFAM" id="SSF51120">
    <property type="entry name" value="beta-Roll"/>
    <property type="match status" value="6"/>
</dbReference>
<sequence>VSGSFATINAALPADFVAQAGTLYSYAPVNANLRVDEAEQVDTLTIFNGQSPAADVGVLTSSRLSGLGMGDDVTIAGQRIPGGITYSGIEVLDIRLGRNGDNLTIENTHEGKTLISSGDGADVINVKSTAGHTFISTGAGNDTVNVGSDRGILDQITGLLVVDMGDDAGDRLNLDDSLDANANVMTLTGDRLTGLDMPSVAEIQQIAVRAIGGTFVMGYGTAGATATLAAFNYATTSASAIAAAAEAARVQLASLTGYDVTVEIVKTKDGIAYLVEFGGRAGGLDVAELTVVSTAGLIAATDTTTFVAVSELRKGTVTPRRDNIEVLRLSANDGTFTLSFLLPDVNGVTRLQTTEPIAWDASEKQILAALDPILNPNNGYDFLPYTSNVGVSRLGDAIYLTFQGARADARIHSIDTRSLEGVYTQTAISIADPAVGSTWTISVTDLVTPTQIAGLSAAQSQFTYTAVAGDTAQSVAQNLADQIAAAQGPHLVTVASHGILTITSRSGVAITVDVTGALAVAGQQTNRIYTTSQTDGIGYHSVEFLDLKLGSGDDVLNIQGTTARTELHLGDGDERIYVSSTASETLTSDTRFLQGHLNDVIGLLNIDAGAGRQQLMISDEAAVSGDGTTGQPVVITDNRSAAQAATTLRGIDGSFNAVTDIYVVGLAPAAIGYTADADGNFLGGVTYWTGFGDDNIFIDATHTRAIVGSQTVTSLNTGLGNDQVVITLDHADGFFALNTQGAYDQYDRVRDADIVTAPGTSLPLVVFGGQDDDKINTGSDDDIVFGDRGVLEYLDENGAVSLRLGTGGLTDVTDGVARAPTSFTSTFLNVGGSDTINTFDGTDIIIGGQAGDTIDAGQGDNIVMGDNATVVLATGAPNFGTFRYTLVSAATLDATTGGDDTIFTGYGADLIFGGFGADRIIANVGETADQADAVNLILGDFGAAYWNELGDLSTLDRVVSTDTLVGGNDYIRSGRSSDIIIGGVGNDDIDASQGTNLIIGDSGEILAGASAINVPAFGLALRKIQTIEDSVGGSDKIRSGDDTDIVFGGAAGDDINANQGNNIVFGDNGYVIFETHSPNFGNLAIALVEISTKSPTTGGDDIILTGLGADLILGGAGGDEITANLGETEDLSDAINLIFGDFGAAFWGDEPIQDLTSLDRITSIDTTFGGRDVIYTGRGDDIILGGYERDEIYASEGSNIVLGDSGLLKSGAIEVNVPSFGLALRTLMSIADDQGDDDIIVTGASTDLIFGGAGSDLIDAGQGDNIVLGDNGTALFDSTVTNFGDLPMAILSITTQSPAIGGNDIITTGLGNDIVFGGAANDVIVTDYAGGFTGEDGQDIVLGDHGYINFVDPLTQTYTFLRDLVSIDPEFGGDDVISTGLASDIIFGGNGNDVINAGLVDNVTDIVFGDNAKITLNETGIFQGVSAADPTGQQYGVVSFNFGNDHDREYTTVNGAAGAGVSASDKPAPRSEGWIELGDNQSVFGDDEAEFVRDDSGAILPGVTLSWSVRDDKGRVREAKDDTHSDIRYPNTPDQRLFEGYLYADNEDTLVLTLRGLDRFYESFDIYVYLDGDDGKTSRRYGTVRQVTIGSESYFVSDPDGVNFGGDYIRVSSQDASAPGLGNYVVATGLSGGEITIEISVPAGYRYGDPVISGLQIVGRSYKIDTFETVADSIGGNDVILTGGGDDIILGGAGGDMINSAGDADMGRFDADTVLGDGGLLTFLRTGPVGPAEFGELREIISRNGSAAPNYDDVIFTGNGTDRVIGGQGNDTINTGDIFEHNGVDDAVSGTDVIARGINFGALVHEGWVDGMAGYVAAGSWVNFVDQGNLPDNHGWGNHYNSKYYKKYAETMLTADGIRITVGQDLDGKKVRRVYVEEHDQINPDTQSGRLYNGYIYAKSKSELGVDVSGLTNVYGTGSYDVYLYIDAEDRDAARNGGYRLVSINGDDISLNDPRGANFTGEFVEYDPLNPEIPANVVIFRNVSGDAFELRINSGGYLKNGKWYLYDHDTPSLAGIQIVGGADKDNVVRQGDLDTDLVLGDQGFMRVFDNAVFEFASLTGAPGTANDIIFGGNDGDVLIGGDGSDTINGQDGDDRIVGDNAHVIIIRGNIVGLDRFRDDNDAKDDHKKSLDKIDPYTIAGLQLIDVTVGGNDVIEGGRGDDWSWGGKGDDTYVFAGGDLGADRLIESDVIENERYSKGDKDHGKYDTTPAGLFNDTGDSLDFSNFIGSVDIDLRDGSRQVINGGHHHGKDNDRHNDDKHGDHTINLSLMLSAPGGFEDVSGSAFDDTIKGNTRNNAIAGNGGNDRIYGVSGSNFLDGGAGDDWINAGSGRFEDGRELRYRSYASQVILGGAGNDKLYGSKGKDLIDGEDGDDYIYSQGGADILFGGRGNDRIKTSGYNNIIVGGEGNDDVSGKRKSNDVYAFDHHGSSSGDFASHGNYAEWSKKSNTYVGGDLDEALRIWVTEQFLATFTQDFARADLTYDVAGTSSLRFAMTPFILSISAP</sequence>
<evidence type="ECO:0000256" key="3">
    <source>
        <dbReference type="SAM" id="MobiDB-lite"/>
    </source>
</evidence>
<dbReference type="EMBL" id="LAZR01002028">
    <property type="protein sequence ID" value="KKN35587.1"/>
    <property type="molecule type" value="Genomic_DNA"/>
</dbReference>
<reference evidence="4" key="1">
    <citation type="journal article" date="2015" name="Nature">
        <title>Complex archaea that bridge the gap between prokaryotes and eukaryotes.</title>
        <authorList>
            <person name="Spang A."/>
            <person name="Saw J.H."/>
            <person name="Jorgensen S.L."/>
            <person name="Zaremba-Niedzwiedzka K."/>
            <person name="Martijn J."/>
            <person name="Lind A.E."/>
            <person name="van Eijk R."/>
            <person name="Schleper C."/>
            <person name="Guy L."/>
            <person name="Ettema T.J."/>
        </authorList>
    </citation>
    <scope>NUCLEOTIDE SEQUENCE</scope>
</reference>
<evidence type="ECO:0000256" key="2">
    <source>
        <dbReference type="ARBA" id="ARBA00022525"/>
    </source>
</evidence>
<evidence type="ECO:0000313" key="4">
    <source>
        <dbReference type="EMBL" id="KKN35587.1"/>
    </source>
</evidence>
<feature type="region of interest" description="Disordered" evidence="3">
    <location>
        <begin position="2240"/>
        <end position="2261"/>
    </location>
</feature>
<accession>A0A0F9QF08</accession>
<evidence type="ECO:0000256" key="1">
    <source>
        <dbReference type="ARBA" id="ARBA00004613"/>
    </source>
</evidence>
<name>A0A0F9QF08_9ZZZZ</name>
<dbReference type="InterPro" id="IPR050557">
    <property type="entry name" value="RTX_toxin/Mannuronan_C5-epim"/>
</dbReference>
<comment type="caution">
    <text evidence="4">The sequence shown here is derived from an EMBL/GenBank/DDBJ whole genome shotgun (WGS) entry which is preliminary data.</text>
</comment>
<comment type="subcellular location">
    <subcellularLocation>
        <location evidence="1">Secreted</location>
    </subcellularLocation>
</comment>
<dbReference type="Pfam" id="PF00353">
    <property type="entry name" value="HemolysinCabind"/>
    <property type="match status" value="16"/>
</dbReference>
<dbReference type="PANTHER" id="PTHR38340:SF1">
    <property type="entry name" value="S-LAYER PROTEIN"/>
    <property type="match status" value="1"/>
</dbReference>
<proteinExistence type="predicted"/>
<feature type="non-terminal residue" evidence="4">
    <location>
        <position position="1"/>
    </location>
</feature>
<dbReference type="InterPro" id="IPR001343">
    <property type="entry name" value="Hemolysn_Ca-bd"/>
</dbReference>
<keyword evidence="2" id="KW-0964">Secreted</keyword>
<feature type="compositionally biased region" description="Basic and acidic residues" evidence="3">
    <location>
        <begin position="2249"/>
        <end position="2261"/>
    </location>
</feature>
<dbReference type="GO" id="GO:0005576">
    <property type="term" value="C:extracellular region"/>
    <property type="evidence" value="ECO:0007669"/>
    <property type="project" value="UniProtKB-SubCell"/>
</dbReference>
<protein>
    <submittedName>
        <fullName evidence="4">Uncharacterized protein</fullName>
    </submittedName>
</protein>
<dbReference type="InterPro" id="IPR018511">
    <property type="entry name" value="Hemolysin-typ_Ca-bd_CS"/>
</dbReference>